<feature type="region of interest" description="Disordered" evidence="1">
    <location>
        <begin position="41"/>
        <end position="70"/>
    </location>
</feature>
<comment type="caution">
    <text evidence="3">The sequence shown here is derived from an EMBL/GenBank/DDBJ whole genome shotgun (WGS) entry which is preliminary data.</text>
</comment>
<dbReference type="AlphaFoldDB" id="A0A508TK74"/>
<feature type="compositionally biased region" description="Basic and acidic residues" evidence="1">
    <location>
        <begin position="54"/>
        <end position="70"/>
    </location>
</feature>
<proteinExistence type="predicted"/>
<feature type="signal peptide" evidence="2">
    <location>
        <begin position="1"/>
        <end position="23"/>
    </location>
</feature>
<dbReference type="PROSITE" id="PS51257">
    <property type="entry name" value="PROKAR_LIPOPROTEIN"/>
    <property type="match status" value="1"/>
</dbReference>
<keyword evidence="2" id="KW-0732">Signal</keyword>
<evidence type="ECO:0000256" key="2">
    <source>
        <dbReference type="SAM" id="SignalP"/>
    </source>
</evidence>
<evidence type="ECO:0008006" key="5">
    <source>
        <dbReference type="Google" id="ProtNLM"/>
    </source>
</evidence>
<evidence type="ECO:0000313" key="4">
    <source>
        <dbReference type="Proteomes" id="UP000328092"/>
    </source>
</evidence>
<name>A0A508TK74_9BRAD</name>
<protein>
    <recommendedName>
        <fullName evidence="5">Lipoprotein</fullName>
    </recommendedName>
</protein>
<feature type="chain" id="PRO_5021347760" description="Lipoprotein" evidence="2">
    <location>
        <begin position="24"/>
        <end position="105"/>
    </location>
</feature>
<dbReference type="Proteomes" id="UP000328092">
    <property type="component" value="Unassembled WGS sequence"/>
</dbReference>
<dbReference type="EMBL" id="CAADFC020000022">
    <property type="protein sequence ID" value="VIO74752.1"/>
    <property type="molecule type" value="Genomic_DNA"/>
</dbReference>
<keyword evidence="4" id="KW-1185">Reference proteome</keyword>
<gene>
    <name evidence="3" type="ORF">CI1B_55300</name>
</gene>
<reference evidence="3" key="1">
    <citation type="submission" date="2019-02" db="EMBL/GenBank/DDBJ databases">
        <authorList>
            <person name="Pothier F.J."/>
        </authorList>
    </citation>
    <scope>NUCLEOTIDE SEQUENCE</scope>
    <source>
        <strain evidence="3">CI-1B</strain>
    </source>
</reference>
<evidence type="ECO:0000256" key="1">
    <source>
        <dbReference type="SAM" id="MobiDB-lite"/>
    </source>
</evidence>
<accession>A0A508TK74</accession>
<dbReference type="OrthoDB" id="8245029at2"/>
<sequence length="105" mass="10651">MPIDRMKRGLAAAVLFASIAALGGCSSTIADYTLPADAPARARDSSGYLPVHDLPPDRSEQTMKPADQAKMEAELKAARERQATAAAQNAAAAGDAAAANAAAGK</sequence>
<evidence type="ECO:0000313" key="3">
    <source>
        <dbReference type="EMBL" id="VIO74752.1"/>
    </source>
</evidence>
<organism evidence="3 4">
    <name type="scientific">Bradyrhizobium ivorense</name>
    <dbReference type="NCBI Taxonomy" id="2511166"/>
    <lineage>
        <taxon>Bacteria</taxon>
        <taxon>Pseudomonadati</taxon>
        <taxon>Pseudomonadota</taxon>
        <taxon>Alphaproteobacteria</taxon>
        <taxon>Hyphomicrobiales</taxon>
        <taxon>Nitrobacteraceae</taxon>
        <taxon>Bradyrhizobium</taxon>
    </lineage>
</organism>